<keyword evidence="1" id="KW-0436">Ligase</keyword>
<organism evidence="1 2">
    <name type="scientific">Gossypium australe</name>
    <dbReference type="NCBI Taxonomy" id="47621"/>
    <lineage>
        <taxon>Eukaryota</taxon>
        <taxon>Viridiplantae</taxon>
        <taxon>Streptophyta</taxon>
        <taxon>Embryophyta</taxon>
        <taxon>Tracheophyta</taxon>
        <taxon>Spermatophyta</taxon>
        <taxon>Magnoliopsida</taxon>
        <taxon>eudicotyledons</taxon>
        <taxon>Gunneridae</taxon>
        <taxon>Pentapetalae</taxon>
        <taxon>rosids</taxon>
        <taxon>malvids</taxon>
        <taxon>Malvales</taxon>
        <taxon>Malvaceae</taxon>
        <taxon>Malvoideae</taxon>
        <taxon>Gossypium</taxon>
    </lineage>
</organism>
<evidence type="ECO:0000313" key="1">
    <source>
        <dbReference type="EMBL" id="KAA3458336.1"/>
    </source>
</evidence>
<dbReference type="OrthoDB" id="201621at2759"/>
<gene>
    <name evidence="1" type="ORF">EPI10_012962</name>
</gene>
<comment type="caution">
    <text evidence="1">The sequence shown here is derived from an EMBL/GenBank/DDBJ whole genome shotgun (WGS) entry which is preliminary data.</text>
</comment>
<name>A0A5B6UNF3_9ROSI</name>
<evidence type="ECO:0000313" key="2">
    <source>
        <dbReference type="Proteomes" id="UP000325315"/>
    </source>
</evidence>
<protein>
    <submittedName>
        <fullName evidence="1">Lipoate-protein ligase LplJ</fullName>
    </submittedName>
</protein>
<proteinExistence type="predicted"/>
<keyword evidence="2" id="KW-1185">Reference proteome</keyword>
<dbReference type="EMBL" id="SMMG02000010">
    <property type="protein sequence ID" value="KAA3458336.1"/>
    <property type="molecule type" value="Genomic_DNA"/>
</dbReference>
<sequence length="123" mass="13981">MEDLTKTTYSNDELISEEDDIWTLIERRIIPSNPPTGQLNANKESLVTTASWPSSRRCTCSRPPLPFHAPAPARRCLARRPSFRQFPTCHHILPITAAACCTDSCSLPTLLQEKRKPNLEFRF</sequence>
<accession>A0A5B6UNF3</accession>
<dbReference type="Proteomes" id="UP000325315">
    <property type="component" value="Unassembled WGS sequence"/>
</dbReference>
<dbReference type="GO" id="GO:0016874">
    <property type="term" value="F:ligase activity"/>
    <property type="evidence" value="ECO:0007669"/>
    <property type="project" value="UniProtKB-KW"/>
</dbReference>
<reference evidence="2" key="1">
    <citation type="journal article" date="2019" name="Plant Biotechnol. J.">
        <title>Genome sequencing of the Australian wild diploid species Gossypium australe highlights disease resistance and delayed gland morphogenesis.</title>
        <authorList>
            <person name="Cai Y."/>
            <person name="Cai X."/>
            <person name="Wang Q."/>
            <person name="Wang P."/>
            <person name="Zhang Y."/>
            <person name="Cai C."/>
            <person name="Xu Y."/>
            <person name="Wang K."/>
            <person name="Zhou Z."/>
            <person name="Wang C."/>
            <person name="Geng S."/>
            <person name="Li B."/>
            <person name="Dong Q."/>
            <person name="Hou Y."/>
            <person name="Wang H."/>
            <person name="Ai P."/>
            <person name="Liu Z."/>
            <person name="Yi F."/>
            <person name="Sun M."/>
            <person name="An G."/>
            <person name="Cheng J."/>
            <person name="Zhang Y."/>
            <person name="Shi Q."/>
            <person name="Xie Y."/>
            <person name="Shi X."/>
            <person name="Chang Y."/>
            <person name="Huang F."/>
            <person name="Chen Y."/>
            <person name="Hong S."/>
            <person name="Mi L."/>
            <person name="Sun Q."/>
            <person name="Zhang L."/>
            <person name="Zhou B."/>
            <person name="Peng R."/>
            <person name="Zhang X."/>
            <person name="Liu F."/>
        </authorList>
    </citation>
    <scope>NUCLEOTIDE SEQUENCE [LARGE SCALE GENOMIC DNA]</scope>
    <source>
        <strain evidence="2">cv. PA1801</strain>
    </source>
</reference>
<dbReference type="AlphaFoldDB" id="A0A5B6UNF3"/>